<feature type="transmembrane region" description="Helical" evidence="10">
    <location>
        <begin position="415"/>
        <end position="433"/>
    </location>
</feature>
<dbReference type="RefSeq" id="WP_053402239.1">
    <property type="nucleotide sequence ID" value="NZ_LILC01000019.1"/>
</dbReference>
<feature type="transmembrane region" description="Helical" evidence="10">
    <location>
        <begin position="187"/>
        <end position="207"/>
    </location>
</feature>
<keyword evidence="7 9" id="KW-0472">Membrane</keyword>
<keyword evidence="4 9" id="KW-0808">Transferase</keyword>
<keyword evidence="8 9" id="KW-0012">Acyltransferase</keyword>
<evidence type="ECO:0000256" key="10">
    <source>
        <dbReference type="SAM" id="Phobius"/>
    </source>
</evidence>
<comment type="caution">
    <text evidence="11">The sequence shown here is derived from an EMBL/GenBank/DDBJ whole genome shotgun (WGS) entry which is preliminary data.</text>
</comment>
<feature type="transmembrane region" description="Helical" evidence="10">
    <location>
        <begin position="6"/>
        <end position="23"/>
    </location>
</feature>
<evidence type="ECO:0000256" key="1">
    <source>
        <dbReference type="ARBA" id="ARBA00004651"/>
    </source>
</evidence>
<dbReference type="InterPro" id="IPR051085">
    <property type="entry name" value="MB_O-acyltransferase"/>
</dbReference>
<evidence type="ECO:0000313" key="12">
    <source>
        <dbReference type="Proteomes" id="UP000037558"/>
    </source>
</evidence>
<feature type="transmembrane region" description="Helical" evidence="10">
    <location>
        <begin position="445"/>
        <end position="465"/>
    </location>
</feature>
<dbReference type="PIRSF" id="PIRSF016636">
    <property type="entry name" value="AlgI_DltB"/>
    <property type="match status" value="1"/>
</dbReference>
<protein>
    <submittedName>
        <fullName evidence="11">Acetyltransferase</fullName>
    </submittedName>
</protein>
<evidence type="ECO:0000256" key="8">
    <source>
        <dbReference type="ARBA" id="ARBA00023315"/>
    </source>
</evidence>
<organism evidence="11 12">
    <name type="scientific">Priestia koreensis</name>
    <dbReference type="NCBI Taxonomy" id="284581"/>
    <lineage>
        <taxon>Bacteria</taxon>
        <taxon>Bacillati</taxon>
        <taxon>Bacillota</taxon>
        <taxon>Bacilli</taxon>
        <taxon>Bacillales</taxon>
        <taxon>Bacillaceae</taxon>
        <taxon>Priestia</taxon>
    </lineage>
</organism>
<evidence type="ECO:0000256" key="4">
    <source>
        <dbReference type="ARBA" id="ARBA00022679"/>
    </source>
</evidence>
<evidence type="ECO:0000256" key="6">
    <source>
        <dbReference type="ARBA" id="ARBA00022989"/>
    </source>
</evidence>
<keyword evidence="5 10" id="KW-0812">Transmembrane</keyword>
<dbReference type="PIRSF" id="PIRSF500217">
    <property type="entry name" value="AlgI"/>
    <property type="match status" value="1"/>
</dbReference>
<dbReference type="PANTHER" id="PTHR13285">
    <property type="entry name" value="ACYLTRANSFERASE"/>
    <property type="match status" value="1"/>
</dbReference>
<dbReference type="STRING" id="284581.AMD01_15015"/>
<dbReference type="Pfam" id="PF03062">
    <property type="entry name" value="MBOAT"/>
    <property type="match status" value="1"/>
</dbReference>
<accession>A0A0M0KYY9</accession>
<dbReference type="EMBL" id="LILC01000019">
    <property type="protein sequence ID" value="KOO44030.1"/>
    <property type="molecule type" value="Genomic_DNA"/>
</dbReference>
<evidence type="ECO:0000256" key="7">
    <source>
        <dbReference type="ARBA" id="ARBA00023136"/>
    </source>
</evidence>
<reference evidence="12" key="1">
    <citation type="submission" date="2015-08" db="EMBL/GenBank/DDBJ databases">
        <title>Fjat-14210 dsm16467.</title>
        <authorList>
            <person name="Liu B."/>
            <person name="Wang J."/>
            <person name="Zhu Y."/>
            <person name="Liu G."/>
            <person name="Chen Q."/>
            <person name="Chen Z."/>
            <person name="Lan J."/>
            <person name="Che J."/>
            <person name="Ge C."/>
            <person name="Shi H."/>
            <person name="Pan Z."/>
            <person name="Liu X."/>
        </authorList>
    </citation>
    <scope>NUCLEOTIDE SEQUENCE [LARGE SCALE GENOMIC DNA]</scope>
    <source>
        <strain evidence="12">DSM 16467</strain>
    </source>
</reference>
<dbReference type="GO" id="GO:0005886">
    <property type="term" value="C:plasma membrane"/>
    <property type="evidence" value="ECO:0007669"/>
    <property type="project" value="UniProtKB-SubCell"/>
</dbReference>
<dbReference type="PATRIC" id="fig|284581.3.peg.4075"/>
<dbReference type="InterPro" id="IPR024194">
    <property type="entry name" value="Ac/AlaTfrase_AlgI/DltB"/>
</dbReference>
<sequence>MLFNSFEFIFVFLPVVFLLFFLFNKFKLHLATKIWLFITSLFFYGFWNPSYLPIILFSILFNRFISIIIVKASTPKKSKAYLTFGVVCNVLLLGYYKYYDFFVTNINTVFKTDYTLLHLLLPLGISFFTFQQIGYLVDTYRGETKQYSFLDYALFVTFFPQLIAGPIVHHQELMPQFHSLKKRFFNFHNIALGFFIFSVGLFKKVMIADSLAKWANKGFLNFDSLTTIDSWITSLSYTFQLYFDFSGYSDMAIGIALLFNIVLPINFNSPYKARNIQDFWRRWHITLSRFLTQYIYIPLGGSRKGNARTYVNIMIIFLVSGFWHGAGWTFIIWGALHGIASVICRFWGKLPVTLPKLLSWFITFQFINATWVFFRAPDVATAMSILKTMFNIPAWFHQPVQAFKEKMVLFGNIDVAWDTIWLVIGCFLLVVVTKNSHQLKDKFKPHFLTVLFVCALLLYSLVNITNISEFLYFNF</sequence>
<feature type="transmembrane region" description="Helical" evidence="10">
    <location>
        <begin position="116"/>
        <end position="137"/>
    </location>
</feature>
<dbReference type="PANTHER" id="PTHR13285:SF23">
    <property type="entry name" value="TEICHOIC ACID D-ALANYLTRANSFERASE"/>
    <property type="match status" value="1"/>
</dbReference>
<evidence type="ECO:0000256" key="3">
    <source>
        <dbReference type="ARBA" id="ARBA00022475"/>
    </source>
</evidence>
<comment type="similarity">
    <text evidence="2 9">Belongs to the membrane-bound acyltransferase family.</text>
</comment>
<evidence type="ECO:0000313" key="11">
    <source>
        <dbReference type="EMBL" id="KOO44030.1"/>
    </source>
</evidence>
<dbReference type="GO" id="GO:0042121">
    <property type="term" value="P:alginic acid biosynthetic process"/>
    <property type="evidence" value="ECO:0007669"/>
    <property type="project" value="InterPro"/>
</dbReference>
<feature type="transmembrane region" description="Helical" evidence="10">
    <location>
        <begin position="149"/>
        <end position="167"/>
    </location>
</feature>
<proteinExistence type="inferred from homology"/>
<feature type="transmembrane region" description="Helical" evidence="10">
    <location>
        <begin position="80"/>
        <end position="96"/>
    </location>
</feature>
<keyword evidence="3 9" id="KW-1003">Cell membrane</keyword>
<gene>
    <name evidence="11" type="ORF">AMD01_15015</name>
</gene>
<dbReference type="GO" id="GO:0016746">
    <property type="term" value="F:acyltransferase activity"/>
    <property type="evidence" value="ECO:0007669"/>
    <property type="project" value="UniProtKB-KW"/>
</dbReference>
<dbReference type="AlphaFoldDB" id="A0A0M0KYY9"/>
<feature type="transmembrane region" description="Helical" evidence="10">
    <location>
        <begin position="245"/>
        <end position="267"/>
    </location>
</feature>
<dbReference type="Proteomes" id="UP000037558">
    <property type="component" value="Unassembled WGS sequence"/>
</dbReference>
<dbReference type="InterPro" id="IPR028362">
    <property type="entry name" value="AlgI"/>
</dbReference>
<feature type="transmembrane region" description="Helical" evidence="10">
    <location>
        <begin position="357"/>
        <end position="374"/>
    </location>
</feature>
<name>A0A0M0KYY9_9BACI</name>
<feature type="transmembrane region" description="Helical" evidence="10">
    <location>
        <begin position="309"/>
        <end position="336"/>
    </location>
</feature>
<keyword evidence="6 10" id="KW-1133">Transmembrane helix</keyword>
<dbReference type="InterPro" id="IPR004299">
    <property type="entry name" value="MBOAT_fam"/>
</dbReference>
<evidence type="ECO:0000256" key="5">
    <source>
        <dbReference type="ARBA" id="ARBA00022692"/>
    </source>
</evidence>
<dbReference type="OrthoDB" id="9805788at2"/>
<evidence type="ECO:0000256" key="9">
    <source>
        <dbReference type="PIRNR" id="PIRNR016636"/>
    </source>
</evidence>
<evidence type="ECO:0000256" key="2">
    <source>
        <dbReference type="ARBA" id="ARBA00010323"/>
    </source>
</evidence>
<comment type="subcellular location">
    <subcellularLocation>
        <location evidence="1">Cell membrane</location>
        <topology evidence="1">Multi-pass membrane protein</topology>
    </subcellularLocation>
</comment>
<keyword evidence="12" id="KW-1185">Reference proteome</keyword>